<evidence type="ECO:0000313" key="2">
    <source>
        <dbReference type="EMBL" id="CAE2294772.1"/>
    </source>
</evidence>
<protein>
    <submittedName>
        <fullName evidence="2">Uncharacterized protein</fullName>
    </submittedName>
</protein>
<feature type="region of interest" description="Disordered" evidence="1">
    <location>
        <begin position="453"/>
        <end position="483"/>
    </location>
</feature>
<feature type="compositionally biased region" description="Acidic residues" evidence="1">
    <location>
        <begin position="195"/>
        <end position="206"/>
    </location>
</feature>
<feature type="compositionally biased region" description="Acidic residues" evidence="1">
    <location>
        <begin position="8"/>
        <end position="17"/>
    </location>
</feature>
<feature type="compositionally biased region" description="Basic and acidic residues" evidence="1">
    <location>
        <begin position="18"/>
        <end position="35"/>
    </location>
</feature>
<gene>
    <name evidence="2" type="ORF">GTHE00462_LOCUS12837</name>
</gene>
<name>A0A7S4NKM4_GUITH</name>
<feature type="compositionally biased region" description="Polar residues" evidence="1">
    <location>
        <begin position="470"/>
        <end position="482"/>
    </location>
</feature>
<feature type="compositionally biased region" description="Low complexity" evidence="1">
    <location>
        <begin position="36"/>
        <end position="46"/>
    </location>
</feature>
<feature type="region of interest" description="Disordered" evidence="1">
    <location>
        <begin position="371"/>
        <end position="418"/>
    </location>
</feature>
<feature type="compositionally biased region" description="Polar residues" evidence="1">
    <location>
        <begin position="309"/>
        <end position="323"/>
    </location>
</feature>
<dbReference type="EMBL" id="HBKN01016387">
    <property type="protein sequence ID" value="CAE2294772.1"/>
    <property type="molecule type" value="Transcribed_RNA"/>
</dbReference>
<feature type="compositionally biased region" description="Basic and acidic residues" evidence="1">
    <location>
        <begin position="325"/>
        <end position="335"/>
    </location>
</feature>
<feature type="compositionally biased region" description="Basic and acidic residues" evidence="1">
    <location>
        <begin position="116"/>
        <end position="138"/>
    </location>
</feature>
<evidence type="ECO:0000256" key="1">
    <source>
        <dbReference type="SAM" id="MobiDB-lite"/>
    </source>
</evidence>
<feature type="compositionally biased region" description="Basic and acidic residues" evidence="1">
    <location>
        <begin position="458"/>
        <end position="469"/>
    </location>
</feature>
<organism evidence="2">
    <name type="scientific">Guillardia theta</name>
    <name type="common">Cryptophyte</name>
    <name type="synonym">Cryptomonas phi</name>
    <dbReference type="NCBI Taxonomy" id="55529"/>
    <lineage>
        <taxon>Eukaryota</taxon>
        <taxon>Cryptophyceae</taxon>
        <taxon>Pyrenomonadales</taxon>
        <taxon>Geminigeraceae</taxon>
        <taxon>Guillardia</taxon>
    </lineage>
</organism>
<feature type="region of interest" description="Disordered" evidence="1">
    <location>
        <begin position="176"/>
        <end position="337"/>
    </location>
</feature>
<dbReference type="AlphaFoldDB" id="A0A7S4NKM4"/>
<sequence length="576" mass="63951">MPLSDGSDFSDIDDILEDLSRRASQEQEDVKKKSSSDTSRSNSSSSKTKKSKSSKDKSKSSRDKPSRKTPAETRKDEDADELLRGMGAALSQAVPKPKLFDPLAGLSFGLPSSGADRGESKRKEEASRTPAADARDFGMEDAANLIKSSGVRTFAEHHAPSHPSRSTFASSNLSILSEESLGDSQTKVYALPSREEEEEEEEEETEEQRFSKFGNIRMAGDLLPDEQAPSVQREKTKKTVGAETSDSSFDLSDLSISDSELMVDTTRSAGRKGILKKKSSSSSPSSRPSRPKKIRFGQVSYRDDDPFSRSLSSKPQTFQTVNNLDGKEKDEKEKGGLFASKFGNIQFADDLGGKQDGEEIPAEVELDEEVVDDFDSHGYDEDFHEDVSACEEESRPSSQGPAASREAASREQERSAQIQRMEEELSFWKVEAMRLAAEKDETHRTLKGLMKLRTTEQAGERRVDTDRVRSQATGSDSGTSRPQVFPIASSLMDESQRISMSLRKPLLDASEQLLAANLHLIRAAMNRSQARAAFQQRRNDFSYTTLEDTLAYMRSCPLRPQVRTFREALEDIRTKV</sequence>
<reference evidence="2" key="1">
    <citation type="submission" date="2021-01" db="EMBL/GenBank/DDBJ databases">
        <authorList>
            <person name="Corre E."/>
            <person name="Pelletier E."/>
            <person name="Niang G."/>
            <person name="Scheremetjew M."/>
            <person name="Finn R."/>
            <person name="Kale V."/>
            <person name="Holt S."/>
            <person name="Cochrane G."/>
            <person name="Meng A."/>
            <person name="Brown T."/>
            <person name="Cohen L."/>
        </authorList>
    </citation>
    <scope>NUCLEOTIDE SEQUENCE</scope>
    <source>
        <strain evidence="2">CCMP 2712</strain>
    </source>
</reference>
<proteinExistence type="predicted"/>
<feature type="compositionally biased region" description="Basic and acidic residues" evidence="1">
    <location>
        <begin position="53"/>
        <end position="83"/>
    </location>
</feature>
<feature type="compositionally biased region" description="Low complexity" evidence="1">
    <location>
        <begin position="245"/>
        <end position="259"/>
    </location>
</feature>
<accession>A0A7S4NKM4</accession>
<feature type="compositionally biased region" description="Basic residues" evidence="1">
    <location>
        <begin position="269"/>
        <end position="279"/>
    </location>
</feature>
<feature type="region of interest" description="Disordered" evidence="1">
    <location>
        <begin position="1"/>
        <end position="139"/>
    </location>
</feature>
<feature type="compositionally biased region" description="Basic and acidic residues" evidence="1">
    <location>
        <begin position="374"/>
        <end position="395"/>
    </location>
</feature>